<protein>
    <submittedName>
        <fullName evidence="2">Uncharacterized protein</fullName>
    </submittedName>
</protein>
<comment type="caution">
    <text evidence="2">The sequence shown here is derived from an EMBL/GenBank/DDBJ whole genome shotgun (WGS) entry which is preliminary data.</text>
</comment>
<reference evidence="2" key="2">
    <citation type="journal article" date="2024" name="Plant">
        <title>Genomic evolution and insights into agronomic trait innovations of Sesamum species.</title>
        <authorList>
            <person name="Miao H."/>
            <person name="Wang L."/>
            <person name="Qu L."/>
            <person name="Liu H."/>
            <person name="Sun Y."/>
            <person name="Le M."/>
            <person name="Wang Q."/>
            <person name="Wei S."/>
            <person name="Zheng Y."/>
            <person name="Lin W."/>
            <person name="Duan Y."/>
            <person name="Cao H."/>
            <person name="Xiong S."/>
            <person name="Wang X."/>
            <person name="Wei L."/>
            <person name="Li C."/>
            <person name="Ma Q."/>
            <person name="Ju M."/>
            <person name="Zhao R."/>
            <person name="Li G."/>
            <person name="Mu C."/>
            <person name="Tian Q."/>
            <person name="Mei H."/>
            <person name="Zhang T."/>
            <person name="Gao T."/>
            <person name="Zhang H."/>
        </authorList>
    </citation>
    <scope>NUCLEOTIDE SEQUENCE</scope>
    <source>
        <strain evidence="2">G02</strain>
    </source>
</reference>
<feature type="region of interest" description="Disordered" evidence="1">
    <location>
        <begin position="71"/>
        <end position="129"/>
    </location>
</feature>
<proteinExistence type="predicted"/>
<accession>A0AAW2S0X7</accession>
<evidence type="ECO:0000313" key="2">
    <source>
        <dbReference type="EMBL" id="KAL0386007.1"/>
    </source>
</evidence>
<dbReference type="EMBL" id="JACGWJ010000012">
    <property type="protein sequence ID" value="KAL0386007.1"/>
    <property type="molecule type" value="Genomic_DNA"/>
</dbReference>
<feature type="compositionally biased region" description="Basic and acidic residues" evidence="1">
    <location>
        <begin position="71"/>
        <end position="84"/>
    </location>
</feature>
<reference evidence="2" key="1">
    <citation type="submission" date="2020-06" db="EMBL/GenBank/DDBJ databases">
        <authorList>
            <person name="Li T."/>
            <person name="Hu X."/>
            <person name="Zhang T."/>
            <person name="Song X."/>
            <person name="Zhang H."/>
            <person name="Dai N."/>
            <person name="Sheng W."/>
            <person name="Hou X."/>
            <person name="Wei L."/>
        </authorList>
    </citation>
    <scope>NUCLEOTIDE SEQUENCE</scope>
    <source>
        <strain evidence="2">G02</strain>
        <tissue evidence="2">Leaf</tissue>
    </source>
</reference>
<sequence length="191" mass="21253">MAVEGKGLLAQPRLWKEGPQRPQSNKFRRFHNDYGHTTEECQHLKNEIERIIQNGYLQEYVCWEKARGNGPYQKREAGKAKEVKGTGPETISKGGPKVGSGNNAEPSDPPHKGVIRMIAGGPAGGDSHRARKAELRKAHDITIKEVLDVEAMEDTPTIQFGRAERSGPKNSLNDLCSSRPYLPTMKYDVFS</sequence>
<name>A0AAW2S0X7_SESRA</name>
<gene>
    <name evidence="2" type="ORF">Sradi_2995000</name>
</gene>
<evidence type="ECO:0000256" key="1">
    <source>
        <dbReference type="SAM" id="MobiDB-lite"/>
    </source>
</evidence>
<dbReference type="AlphaFoldDB" id="A0AAW2S0X7"/>
<organism evidence="2">
    <name type="scientific">Sesamum radiatum</name>
    <name type="common">Black benniseed</name>
    <dbReference type="NCBI Taxonomy" id="300843"/>
    <lineage>
        <taxon>Eukaryota</taxon>
        <taxon>Viridiplantae</taxon>
        <taxon>Streptophyta</taxon>
        <taxon>Embryophyta</taxon>
        <taxon>Tracheophyta</taxon>
        <taxon>Spermatophyta</taxon>
        <taxon>Magnoliopsida</taxon>
        <taxon>eudicotyledons</taxon>
        <taxon>Gunneridae</taxon>
        <taxon>Pentapetalae</taxon>
        <taxon>asterids</taxon>
        <taxon>lamiids</taxon>
        <taxon>Lamiales</taxon>
        <taxon>Pedaliaceae</taxon>
        <taxon>Sesamum</taxon>
    </lineage>
</organism>